<feature type="chain" id="PRO_5038452521" description="SH3 domain-containing protein" evidence="2">
    <location>
        <begin position="21"/>
        <end position="174"/>
    </location>
</feature>
<reference evidence="3" key="2">
    <citation type="submission" date="2021-04" db="EMBL/GenBank/DDBJ databases">
        <authorList>
            <person name="Gilroy R."/>
        </authorList>
    </citation>
    <scope>NUCLEOTIDE SEQUENCE</scope>
    <source>
        <strain evidence="3">ChiGjej1B1-98</strain>
    </source>
</reference>
<sequence>MPRRTLAIALLAGMVTASLSGCVFLPNLLGDDRPDDSEITETDDQNDDNTDPDDSDPDFPDVDLVPTPPDDVEDDNQTDDNNNDDNNTDIGEWPDEIPKPSGTPIEGENSTDFYLVEGDRDFYEDYVDELLDVPGATLDYQDEDEHFSTSITIGEYWVFVMYHDDYDWVSVSIY</sequence>
<accession>A0A9D1YVF2</accession>
<name>A0A9D1YVF2_9MICO</name>
<dbReference type="EMBL" id="DXDC01000181">
    <property type="protein sequence ID" value="HIY65862.1"/>
    <property type="molecule type" value="Genomic_DNA"/>
</dbReference>
<evidence type="ECO:0008006" key="5">
    <source>
        <dbReference type="Google" id="ProtNLM"/>
    </source>
</evidence>
<feature type="compositionally biased region" description="Acidic residues" evidence="1">
    <location>
        <begin position="70"/>
        <end position="95"/>
    </location>
</feature>
<dbReference type="PROSITE" id="PS51257">
    <property type="entry name" value="PROKAR_LIPOPROTEIN"/>
    <property type="match status" value="1"/>
</dbReference>
<reference evidence="3" key="1">
    <citation type="journal article" date="2021" name="PeerJ">
        <title>Extensive microbial diversity within the chicken gut microbiome revealed by metagenomics and culture.</title>
        <authorList>
            <person name="Gilroy R."/>
            <person name="Ravi A."/>
            <person name="Getino M."/>
            <person name="Pursley I."/>
            <person name="Horton D.L."/>
            <person name="Alikhan N.F."/>
            <person name="Baker D."/>
            <person name="Gharbi K."/>
            <person name="Hall N."/>
            <person name="Watson M."/>
            <person name="Adriaenssens E.M."/>
            <person name="Foster-Nyarko E."/>
            <person name="Jarju S."/>
            <person name="Secka A."/>
            <person name="Antonio M."/>
            <person name="Oren A."/>
            <person name="Chaudhuri R.R."/>
            <person name="La Ragione R."/>
            <person name="Hildebrand F."/>
            <person name="Pallen M.J."/>
        </authorList>
    </citation>
    <scope>NUCLEOTIDE SEQUENCE</scope>
    <source>
        <strain evidence="3">ChiGjej1B1-98</strain>
    </source>
</reference>
<organism evidence="3 4">
    <name type="scientific">Candidatus Agrococcus pullicola</name>
    <dbReference type="NCBI Taxonomy" id="2838429"/>
    <lineage>
        <taxon>Bacteria</taxon>
        <taxon>Bacillati</taxon>
        <taxon>Actinomycetota</taxon>
        <taxon>Actinomycetes</taxon>
        <taxon>Micrococcales</taxon>
        <taxon>Microbacteriaceae</taxon>
        <taxon>Agrococcus</taxon>
    </lineage>
</organism>
<feature type="signal peptide" evidence="2">
    <location>
        <begin position="1"/>
        <end position="20"/>
    </location>
</feature>
<dbReference type="Proteomes" id="UP000824005">
    <property type="component" value="Unassembled WGS sequence"/>
</dbReference>
<comment type="caution">
    <text evidence="3">The sequence shown here is derived from an EMBL/GenBank/DDBJ whole genome shotgun (WGS) entry which is preliminary data.</text>
</comment>
<feature type="region of interest" description="Disordered" evidence="1">
    <location>
        <begin position="29"/>
        <end position="110"/>
    </location>
</feature>
<dbReference type="AlphaFoldDB" id="A0A9D1YVF2"/>
<evidence type="ECO:0000313" key="3">
    <source>
        <dbReference type="EMBL" id="HIY65862.1"/>
    </source>
</evidence>
<evidence type="ECO:0000256" key="2">
    <source>
        <dbReference type="SAM" id="SignalP"/>
    </source>
</evidence>
<gene>
    <name evidence="3" type="ORF">H9830_06245</name>
</gene>
<protein>
    <recommendedName>
        <fullName evidence="5">SH3 domain-containing protein</fullName>
    </recommendedName>
</protein>
<keyword evidence="2" id="KW-0732">Signal</keyword>
<proteinExistence type="predicted"/>
<feature type="compositionally biased region" description="Acidic residues" evidence="1">
    <location>
        <begin position="33"/>
        <end position="61"/>
    </location>
</feature>
<evidence type="ECO:0000313" key="4">
    <source>
        <dbReference type="Proteomes" id="UP000824005"/>
    </source>
</evidence>
<evidence type="ECO:0000256" key="1">
    <source>
        <dbReference type="SAM" id="MobiDB-lite"/>
    </source>
</evidence>